<proteinExistence type="predicted"/>
<dbReference type="InterPro" id="IPR045136">
    <property type="entry name" value="Iah1-like"/>
</dbReference>
<comment type="caution">
    <text evidence="2">The sequence shown here is derived from an EMBL/GenBank/DDBJ whole genome shotgun (WGS) entry which is preliminary data.</text>
</comment>
<dbReference type="CDD" id="cd01838">
    <property type="entry name" value="Isoamyl_acetate_hydrolase_like"/>
    <property type="match status" value="1"/>
</dbReference>
<accession>A0A8H7PXD8</accession>
<protein>
    <recommendedName>
        <fullName evidence="1">SGNH hydrolase-type esterase domain-containing protein</fullName>
    </recommendedName>
</protein>
<dbReference type="PANTHER" id="PTHR14209:SF19">
    <property type="entry name" value="ISOAMYL ACETATE-HYDROLYZING ESTERASE 1 HOMOLOG"/>
    <property type="match status" value="1"/>
</dbReference>
<dbReference type="InterPro" id="IPR013830">
    <property type="entry name" value="SGNH_hydro"/>
</dbReference>
<organism evidence="2 3">
    <name type="scientific">Mortierella isabellina</name>
    <name type="common">Filamentous fungus</name>
    <name type="synonym">Umbelopsis isabellina</name>
    <dbReference type="NCBI Taxonomy" id="91625"/>
    <lineage>
        <taxon>Eukaryota</taxon>
        <taxon>Fungi</taxon>
        <taxon>Fungi incertae sedis</taxon>
        <taxon>Mucoromycota</taxon>
        <taxon>Mucoromycotina</taxon>
        <taxon>Umbelopsidomycetes</taxon>
        <taxon>Umbelopsidales</taxon>
        <taxon>Umbelopsidaceae</taxon>
        <taxon>Umbelopsis</taxon>
    </lineage>
</organism>
<feature type="non-terminal residue" evidence="2">
    <location>
        <position position="1"/>
    </location>
</feature>
<dbReference type="AlphaFoldDB" id="A0A8H7PXD8"/>
<keyword evidence="3" id="KW-1185">Reference proteome</keyword>
<dbReference type="SUPFAM" id="SSF52266">
    <property type="entry name" value="SGNH hydrolase"/>
    <property type="match status" value="1"/>
</dbReference>
<feature type="domain" description="SGNH hydrolase-type esterase" evidence="1">
    <location>
        <begin position="9"/>
        <end position="199"/>
    </location>
</feature>
<dbReference type="OrthoDB" id="671439at2759"/>
<name>A0A8H7PXD8_MORIS</name>
<evidence type="ECO:0000259" key="1">
    <source>
        <dbReference type="Pfam" id="PF13472"/>
    </source>
</evidence>
<reference evidence="2" key="1">
    <citation type="submission" date="2020-12" db="EMBL/GenBank/DDBJ databases">
        <title>Metabolic potential, ecology and presence of endohyphal bacteria is reflected in genomic diversity of Mucoromycotina.</title>
        <authorList>
            <person name="Muszewska A."/>
            <person name="Okrasinska A."/>
            <person name="Steczkiewicz K."/>
            <person name="Drgas O."/>
            <person name="Orlowska M."/>
            <person name="Perlinska-Lenart U."/>
            <person name="Aleksandrzak-Piekarczyk T."/>
            <person name="Szatraj K."/>
            <person name="Zielenkiewicz U."/>
            <person name="Pilsyk S."/>
            <person name="Malc E."/>
            <person name="Mieczkowski P."/>
            <person name="Kruszewska J.S."/>
            <person name="Biernat P."/>
            <person name="Pawlowska J."/>
        </authorList>
    </citation>
    <scope>NUCLEOTIDE SEQUENCE</scope>
    <source>
        <strain evidence="2">WA0000067209</strain>
    </source>
</reference>
<dbReference type="Gene3D" id="3.40.50.1110">
    <property type="entry name" value="SGNH hydrolase"/>
    <property type="match status" value="1"/>
</dbReference>
<dbReference type="PANTHER" id="PTHR14209">
    <property type="entry name" value="ISOAMYL ACETATE-HYDROLYZING ESTERASE 1"/>
    <property type="match status" value="1"/>
</dbReference>
<sequence length="228" mass="25817">FSFSTEHNGWGSYVADVSSYANFNFKAYQRKFDVMNRGFSGYNTDWALPILRQLLPTAEQQTNSQNRIRLITIFFGANDAALPFAYQHVPITRYMDNLSEMIDMIQNANSKYHNPDCKILLITQPPVNEVQWRKRCDENGEKMNRTAEVAKSYAEAAKQIASQYNVPVVDLWSELMLASEKSDLSDFLLDGLHLNTKGNGVGIGQGFIEGNQCKFPGARSSNDYYEAP</sequence>
<gene>
    <name evidence="2" type="ORF">INT43_008481</name>
</gene>
<dbReference type="Proteomes" id="UP000654370">
    <property type="component" value="Unassembled WGS sequence"/>
</dbReference>
<evidence type="ECO:0000313" key="2">
    <source>
        <dbReference type="EMBL" id="KAG2180901.1"/>
    </source>
</evidence>
<dbReference type="EMBL" id="JAEPQZ010000005">
    <property type="protein sequence ID" value="KAG2180901.1"/>
    <property type="molecule type" value="Genomic_DNA"/>
</dbReference>
<dbReference type="InterPro" id="IPR036514">
    <property type="entry name" value="SGNH_hydro_sf"/>
</dbReference>
<dbReference type="Pfam" id="PF13472">
    <property type="entry name" value="Lipase_GDSL_2"/>
    <property type="match status" value="1"/>
</dbReference>
<evidence type="ECO:0000313" key="3">
    <source>
        <dbReference type="Proteomes" id="UP000654370"/>
    </source>
</evidence>